<accession>A0ABT7WGI5</accession>
<gene>
    <name evidence="1" type="ORF">QU605_11095</name>
</gene>
<name>A0ABT7WGI5_9FLAO</name>
<dbReference type="SUPFAM" id="SSF48452">
    <property type="entry name" value="TPR-like"/>
    <property type="match status" value="1"/>
</dbReference>
<evidence type="ECO:0000313" key="2">
    <source>
        <dbReference type="Proteomes" id="UP001174839"/>
    </source>
</evidence>
<sequence length="283" mass="32269">MRIILTLGFLWAGLLVHAQLSHPKASPFQEIIQEVGLSQVRVRYSRPAVKGREVFGNLVPYGRIWRVGANESTKISLSHNMTLGGEAVPAGTYALYAFPEASVWNIVIHKDTTLWGDGRDAYKRENDLVRFAVAPESWPEVQENFLITFDQITHNGMQMLLIWDRTCVRIPIAVNTISLMDQRIEKALGNEPTPQTYYEVARYLQEEGRDYQRALEYINKSLEGGDTYYFYRVKSLILEGLGAYSEAIRAAKRSEALAAAEGKDEFVRMNQQNIKKWTGYLKE</sequence>
<organism evidence="1 2">
    <name type="scientific">Robiginitalea aurantiaca</name>
    <dbReference type="NCBI Taxonomy" id="3056915"/>
    <lineage>
        <taxon>Bacteria</taxon>
        <taxon>Pseudomonadati</taxon>
        <taxon>Bacteroidota</taxon>
        <taxon>Flavobacteriia</taxon>
        <taxon>Flavobacteriales</taxon>
        <taxon>Flavobacteriaceae</taxon>
        <taxon>Robiginitalea</taxon>
    </lineage>
</organism>
<evidence type="ECO:0000313" key="1">
    <source>
        <dbReference type="EMBL" id="MDM9632023.1"/>
    </source>
</evidence>
<dbReference type="InterPro" id="IPR021314">
    <property type="entry name" value="DUF2911"/>
</dbReference>
<dbReference type="Pfam" id="PF11138">
    <property type="entry name" value="DUF2911"/>
    <property type="match status" value="1"/>
</dbReference>
<dbReference type="RefSeq" id="WP_289725385.1">
    <property type="nucleotide sequence ID" value="NZ_JAUDUY010000005.1"/>
</dbReference>
<keyword evidence="2" id="KW-1185">Reference proteome</keyword>
<comment type="caution">
    <text evidence="1">The sequence shown here is derived from an EMBL/GenBank/DDBJ whole genome shotgun (WGS) entry which is preliminary data.</text>
</comment>
<dbReference type="Proteomes" id="UP001174839">
    <property type="component" value="Unassembled WGS sequence"/>
</dbReference>
<reference evidence="1" key="1">
    <citation type="submission" date="2023-06" db="EMBL/GenBank/DDBJ databases">
        <title>Robiginitalea aurantiacus sp. nov. and Algoriphagus sediminis sp. nov., isolated from coastal sediment.</title>
        <authorList>
            <person name="Zhou Z.Y."/>
            <person name="An J."/>
            <person name="Jia Y.W."/>
            <person name="Du Z.J."/>
        </authorList>
    </citation>
    <scope>NUCLEOTIDE SEQUENCE</scope>
    <source>
        <strain evidence="1">M39</strain>
    </source>
</reference>
<protein>
    <submittedName>
        <fullName evidence="1">DUF2911 domain-containing protein</fullName>
    </submittedName>
</protein>
<dbReference type="InterPro" id="IPR011990">
    <property type="entry name" value="TPR-like_helical_dom_sf"/>
</dbReference>
<proteinExistence type="predicted"/>
<dbReference type="EMBL" id="JAUDUY010000005">
    <property type="protein sequence ID" value="MDM9632023.1"/>
    <property type="molecule type" value="Genomic_DNA"/>
</dbReference>